<evidence type="ECO:0000313" key="1">
    <source>
        <dbReference type="EMBL" id="AAS42285.1"/>
    </source>
</evidence>
<dbReference type="AlphaFoldDB" id="Q734M7"/>
<protein>
    <submittedName>
        <fullName evidence="1">Uncharacterized protein</fullName>
    </submittedName>
</protein>
<sequence>MKEKSTYSKLFRELMCGGNQQGMNMEWALELLTEMSR</sequence>
<reference evidence="1 2" key="1">
    <citation type="journal article" date="2004" name="Nucleic Acids Res.">
        <title>The genome sequence of Bacillus cereus ATCC 10987 reveals metabolic adaptations and a large plasmid related to Bacillus anthracis pXO1.</title>
        <authorList>
            <person name="Rasko D.A."/>
            <person name="Ravel J."/>
            <person name="Okstad O.A."/>
            <person name="Helgason E."/>
            <person name="Cer R.Z."/>
            <person name="Jiang L."/>
            <person name="Shores K.A."/>
            <person name="Fouts D.E."/>
            <person name="Tourasse N.J."/>
            <person name="Angiuoli S.V."/>
            <person name="Kolonay J."/>
            <person name="Nelson W.C."/>
            <person name="Kolsto A.-B."/>
            <person name="Fraser C.M."/>
            <person name="Read T.D."/>
        </authorList>
    </citation>
    <scope>NUCLEOTIDE SEQUENCE [LARGE SCALE GENOMIC DNA]</scope>
    <source>
        <strain evidence="2">ATCC 10987 / NRS 248</strain>
    </source>
</reference>
<organism evidence="1 2">
    <name type="scientific">Bacillus cereus (strain ATCC 10987 / NRS 248)</name>
    <dbReference type="NCBI Taxonomy" id="222523"/>
    <lineage>
        <taxon>Bacteria</taxon>
        <taxon>Bacillati</taxon>
        <taxon>Bacillota</taxon>
        <taxon>Bacilli</taxon>
        <taxon>Bacillales</taxon>
        <taxon>Bacillaceae</taxon>
        <taxon>Bacillus</taxon>
        <taxon>Bacillus cereus group</taxon>
    </lineage>
</organism>
<dbReference type="Proteomes" id="UP000002527">
    <property type="component" value="Chromosome"/>
</dbReference>
<dbReference type="KEGG" id="bca:BCE_3377"/>
<evidence type="ECO:0000313" key="2">
    <source>
        <dbReference type="Proteomes" id="UP000002527"/>
    </source>
</evidence>
<proteinExistence type="predicted"/>
<dbReference type="HOGENOM" id="CLU_3339596_0_0_9"/>
<accession>Q734M7</accession>
<name>Q734M7_BACC1</name>
<gene>
    <name evidence="1" type="ordered locus">BCE_3377</name>
</gene>
<dbReference type="EMBL" id="AE017194">
    <property type="protein sequence ID" value="AAS42285.1"/>
    <property type="molecule type" value="Genomic_DNA"/>
</dbReference>